<protein>
    <submittedName>
        <fullName evidence="2">Uncharacterized protein</fullName>
    </submittedName>
</protein>
<dbReference type="STRING" id="71784.A0A1Y2ATG2"/>
<reference evidence="2 3" key="1">
    <citation type="submission" date="2016-07" db="EMBL/GenBank/DDBJ databases">
        <title>Pervasive Adenine N6-methylation of Active Genes in Fungi.</title>
        <authorList>
            <consortium name="DOE Joint Genome Institute"/>
            <person name="Mondo S.J."/>
            <person name="Dannebaum R.O."/>
            <person name="Kuo R.C."/>
            <person name="Labutti K."/>
            <person name="Haridas S."/>
            <person name="Kuo A."/>
            <person name="Salamov A."/>
            <person name="Ahrendt S.R."/>
            <person name="Lipzen A."/>
            <person name="Sullivan W."/>
            <person name="Andreopoulos W.B."/>
            <person name="Clum A."/>
            <person name="Lindquist E."/>
            <person name="Daum C."/>
            <person name="Ramamoorthy G.K."/>
            <person name="Gryganskyi A."/>
            <person name="Culley D."/>
            <person name="Magnuson J.K."/>
            <person name="James T.Y."/>
            <person name="O'Malley M.A."/>
            <person name="Stajich J.E."/>
            <person name="Spatafora J.W."/>
            <person name="Visel A."/>
            <person name="Grigoriev I.V."/>
        </authorList>
    </citation>
    <scope>NUCLEOTIDE SEQUENCE [LARGE SCALE GENOMIC DNA]</scope>
    <source>
        <strain evidence="2 3">68-887.2</strain>
    </source>
</reference>
<organism evidence="2 3">
    <name type="scientific">Naematelia encephala</name>
    <dbReference type="NCBI Taxonomy" id="71784"/>
    <lineage>
        <taxon>Eukaryota</taxon>
        <taxon>Fungi</taxon>
        <taxon>Dikarya</taxon>
        <taxon>Basidiomycota</taxon>
        <taxon>Agaricomycotina</taxon>
        <taxon>Tremellomycetes</taxon>
        <taxon>Tremellales</taxon>
        <taxon>Naemateliaceae</taxon>
        <taxon>Naematelia</taxon>
    </lineage>
</organism>
<dbReference type="Proteomes" id="UP000193986">
    <property type="component" value="Unassembled WGS sequence"/>
</dbReference>
<dbReference type="EMBL" id="MCFC01000053">
    <property type="protein sequence ID" value="ORY25842.1"/>
    <property type="molecule type" value="Genomic_DNA"/>
</dbReference>
<feature type="compositionally biased region" description="Polar residues" evidence="1">
    <location>
        <begin position="326"/>
        <end position="337"/>
    </location>
</feature>
<sequence>MLGGAIDAIGLIDSRDTPPPTVIEPSKKDGPSASDALGFSEDRHMSPPTFLQPSRTGRSDHSVGSLAPPSEVSDKSSVSPASLPSRGASLPTPSANPSLNLVMPPPLLSRRSAQSDILHKVSSSLSLRQNAQSQLTITNIAARPWPAAMLYGHIKNMKNPGDRAKGYAKAFNELARAETGIREWCIASDAQARRSVPRPVGKVATQQHSLGVRSESILSPKSHSHSLSVPDPSRLHSRNTSSSSEFPMRADSYTAREISQRAIDPDDQPTALPPNLPYPQLQPQFQTSGMKHSQSMQSVASSVTSKKSHERSFWGIRKSGNKKDSMSLSLGPANSGSAAKKDVRGLPISSPSLGTTSPQRTGGGGGGEGGLAAPRVQSSVSVPMGPRGPRMGSFTPPPNNNTYTDRSSFEQPGRASLDTGLSRMTITNTATATQQARGSLDNFASPLLPGQKSSPLAAGREDDLKSMADVLPHVERGVLRAYLGRYGDQMAAIGAYIEDEQRGTVSRV</sequence>
<keyword evidence="3" id="KW-1185">Reference proteome</keyword>
<dbReference type="AlphaFoldDB" id="A0A1Y2ATG2"/>
<feature type="compositionally biased region" description="Polar residues" evidence="1">
    <location>
        <begin position="285"/>
        <end position="305"/>
    </location>
</feature>
<gene>
    <name evidence="2" type="ORF">BCR39DRAFT_566194</name>
</gene>
<evidence type="ECO:0000313" key="2">
    <source>
        <dbReference type="EMBL" id="ORY25842.1"/>
    </source>
</evidence>
<feature type="compositionally biased region" description="Polar residues" evidence="1">
    <location>
        <begin position="349"/>
        <end position="360"/>
    </location>
</feature>
<dbReference type="OrthoDB" id="2413468at2759"/>
<feature type="region of interest" description="Disordered" evidence="1">
    <location>
        <begin position="1"/>
        <end position="106"/>
    </location>
</feature>
<feature type="region of interest" description="Disordered" evidence="1">
    <location>
        <begin position="261"/>
        <end position="416"/>
    </location>
</feature>
<evidence type="ECO:0000313" key="3">
    <source>
        <dbReference type="Proteomes" id="UP000193986"/>
    </source>
</evidence>
<dbReference type="InParanoid" id="A0A1Y2ATG2"/>
<proteinExistence type="predicted"/>
<accession>A0A1Y2ATG2</accession>
<comment type="caution">
    <text evidence="2">The sequence shown here is derived from an EMBL/GenBank/DDBJ whole genome shotgun (WGS) entry which is preliminary data.</text>
</comment>
<name>A0A1Y2ATG2_9TREE</name>
<feature type="compositionally biased region" description="Polar residues" evidence="1">
    <location>
        <begin position="400"/>
        <end position="410"/>
    </location>
</feature>
<feature type="compositionally biased region" description="Gly residues" evidence="1">
    <location>
        <begin position="361"/>
        <end position="370"/>
    </location>
</feature>
<feature type="compositionally biased region" description="Polar residues" evidence="1">
    <location>
        <begin position="216"/>
        <end position="227"/>
    </location>
</feature>
<evidence type="ECO:0000256" key="1">
    <source>
        <dbReference type="SAM" id="MobiDB-lite"/>
    </source>
</evidence>
<feature type="region of interest" description="Disordered" evidence="1">
    <location>
        <begin position="195"/>
        <end position="249"/>
    </location>
</feature>